<dbReference type="GO" id="GO:0004175">
    <property type="term" value="F:endopeptidase activity"/>
    <property type="evidence" value="ECO:0007669"/>
    <property type="project" value="UniProtKB-ARBA"/>
</dbReference>
<feature type="compositionally biased region" description="Acidic residues" evidence="5">
    <location>
        <begin position="769"/>
        <end position="778"/>
    </location>
</feature>
<keyword evidence="4 6" id="KW-0472">Membrane</keyword>
<dbReference type="GO" id="GO:0140359">
    <property type="term" value="F:ABC-type transporter activity"/>
    <property type="evidence" value="ECO:0007669"/>
    <property type="project" value="InterPro"/>
</dbReference>
<feature type="region of interest" description="Disordered" evidence="5">
    <location>
        <begin position="769"/>
        <end position="790"/>
    </location>
</feature>
<sequence length="790" mass="86653">MKKSQANHRQVAVKEHSDDNQRPRLSAIGMIYLREMRDQFRDRRTMFTIAVLPLVLYPLLGMVMMQVAQFSQQRPASVCVIGVEHLDHAPPLLEGDQFAKGLSDDQAMQVDEYRWDELSRNDSSAEASDAMTAGEQANQWVKSGRYDVALVIPPHFQRDELPGDAQITDLQNENKASGDPSDPPNTSTADNAHADVAVTPATANDVQLVFHMGRDSSAMAKGRVQSVLSAWRSQWVIKRIESNGIDPKSLAPFNWSPTDVASQRNREAAFWSKVLPFIMLIWAMTGAFYPAIDLVAGEKERGTLETLLCSPALRSEIVWGKMSAVFTFSMLTALLNAVSMLVTSSLVLAQVDLGPLSSMGSPPLIPMLWLLVALVPLSALFSALALAVAAMANSSKEGQYYLMPLMMVTLPLVMLPILPGTTLNVGTSLVPVTGMFLLVRSLIEGQYGVAMMYLPVVLTVTLLCLLGAARWAQHQFQSESVLFGAGDRWEFRLWLKHLWRDRKAWPTPAQAYLCGALILIALFFARFLISEIPTGLAGLAKMILLPQMVILIPAVLMACFLTRSPREALRIRKTHWSVLAMAVILGLTLHPTYLMISSFVQQMSPPTPEMLELMLPLSTLVSESPWWMIVLLMALLPAVCEELAFRGFVFGGLVRQGTLRAIVLSAFMFGISHGVLQQSIPAFVIGLLIGWVSLRTGSILPCLLIHLTNNSMSTMLQRIAESDWPIVNLFLHSSATGPAYNPLWTLVSMGLAATCLLYFGNVQSVSDEADSSDQEEADATALDAAGLASA</sequence>
<keyword evidence="2 6" id="KW-0812">Transmembrane</keyword>
<evidence type="ECO:0000256" key="5">
    <source>
        <dbReference type="SAM" id="MobiDB-lite"/>
    </source>
</evidence>
<evidence type="ECO:0000313" key="10">
    <source>
        <dbReference type="Proteomes" id="UP000315003"/>
    </source>
</evidence>
<name>A0A517SR92_9BACT</name>
<dbReference type="PANTHER" id="PTHR43471">
    <property type="entry name" value="ABC TRANSPORTER PERMEASE"/>
    <property type="match status" value="1"/>
</dbReference>
<dbReference type="InterPro" id="IPR013525">
    <property type="entry name" value="ABC2_TM"/>
</dbReference>
<feature type="transmembrane region" description="Helical" evidence="6">
    <location>
        <begin position="509"/>
        <end position="529"/>
    </location>
</feature>
<accession>A0A517SR92</accession>
<evidence type="ECO:0000256" key="6">
    <source>
        <dbReference type="SAM" id="Phobius"/>
    </source>
</evidence>
<dbReference type="PANTHER" id="PTHR43471:SF3">
    <property type="entry name" value="ABC TRANSPORTER PERMEASE PROTEIN NATB"/>
    <property type="match status" value="1"/>
</dbReference>
<feature type="domain" description="CAAX prenyl protease 2/Lysostaphin resistance protein A-like" evidence="7">
    <location>
        <begin position="626"/>
        <end position="712"/>
    </location>
</feature>
<dbReference type="EMBL" id="CP036272">
    <property type="protein sequence ID" value="QDT58641.1"/>
    <property type="molecule type" value="Genomic_DNA"/>
</dbReference>
<evidence type="ECO:0000256" key="3">
    <source>
        <dbReference type="ARBA" id="ARBA00022989"/>
    </source>
</evidence>
<evidence type="ECO:0000256" key="4">
    <source>
        <dbReference type="ARBA" id="ARBA00023136"/>
    </source>
</evidence>
<feature type="transmembrane region" description="Helical" evidence="6">
    <location>
        <begin position="324"/>
        <end position="348"/>
    </location>
</feature>
<feature type="domain" description="ABC-2 type transporter transmembrane" evidence="8">
    <location>
        <begin position="44"/>
        <end position="465"/>
    </location>
</feature>
<keyword evidence="10" id="KW-1185">Reference proteome</keyword>
<evidence type="ECO:0000256" key="2">
    <source>
        <dbReference type="ARBA" id="ARBA00022692"/>
    </source>
</evidence>
<feature type="region of interest" description="Disordered" evidence="5">
    <location>
        <begin position="1"/>
        <end position="20"/>
    </location>
</feature>
<feature type="transmembrane region" description="Helical" evidence="6">
    <location>
        <begin position="682"/>
        <end position="708"/>
    </location>
</feature>
<evidence type="ECO:0000259" key="8">
    <source>
        <dbReference type="Pfam" id="PF12698"/>
    </source>
</evidence>
<feature type="transmembrane region" description="Helical" evidence="6">
    <location>
        <begin position="626"/>
        <end position="645"/>
    </location>
</feature>
<reference evidence="9 10" key="1">
    <citation type="submission" date="2019-02" db="EMBL/GenBank/DDBJ databases">
        <title>Deep-cultivation of Planctomycetes and their phenomic and genomic characterization uncovers novel biology.</title>
        <authorList>
            <person name="Wiegand S."/>
            <person name="Jogler M."/>
            <person name="Boedeker C."/>
            <person name="Pinto D."/>
            <person name="Vollmers J."/>
            <person name="Rivas-Marin E."/>
            <person name="Kohn T."/>
            <person name="Peeters S.H."/>
            <person name="Heuer A."/>
            <person name="Rast P."/>
            <person name="Oberbeckmann S."/>
            <person name="Bunk B."/>
            <person name="Jeske O."/>
            <person name="Meyerdierks A."/>
            <person name="Storesund J.E."/>
            <person name="Kallscheuer N."/>
            <person name="Luecker S."/>
            <person name="Lage O.M."/>
            <person name="Pohl T."/>
            <person name="Merkel B.J."/>
            <person name="Hornburger P."/>
            <person name="Mueller R.-W."/>
            <person name="Bruemmer F."/>
            <person name="Labrenz M."/>
            <person name="Spormann A.M."/>
            <person name="Op den Camp H."/>
            <person name="Overmann J."/>
            <person name="Amann R."/>
            <person name="Jetten M.S.M."/>
            <person name="Mascher T."/>
            <person name="Medema M.H."/>
            <person name="Devos D.P."/>
            <person name="Kaster A.-K."/>
            <person name="Ovreas L."/>
            <person name="Rohde M."/>
            <person name="Galperin M.Y."/>
            <person name="Jogler C."/>
        </authorList>
    </citation>
    <scope>NUCLEOTIDE SEQUENCE [LARGE SCALE GENOMIC DNA]</scope>
    <source>
        <strain evidence="9 10">SV_7m_r</strain>
    </source>
</reference>
<feature type="transmembrane region" description="Helical" evidence="6">
    <location>
        <begin position="657"/>
        <end position="676"/>
    </location>
</feature>
<feature type="transmembrane region" description="Helical" evidence="6">
    <location>
        <begin position="574"/>
        <end position="596"/>
    </location>
</feature>
<dbReference type="GO" id="GO:0080120">
    <property type="term" value="P:CAAX-box protein maturation"/>
    <property type="evidence" value="ECO:0007669"/>
    <property type="project" value="UniProtKB-ARBA"/>
</dbReference>
<dbReference type="AlphaFoldDB" id="A0A517SR92"/>
<dbReference type="Proteomes" id="UP000315003">
    <property type="component" value="Chromosome"/>
</dbReference>
<dbReference type="InterPro" id="IPR003675">
    <property type="entry name" value="Rce1/LyrA-like_dom"/>
</dbReference>
<feature type="transmembrane region" description="Helical" evidence="6">
    <location>
        <begin position="368"/>
        <end position="388"/>
    </location>
</feature>
<feature type="transmembrane region" description="Helical" evidence="6">
    <location>
        <begin position="270"/>
        <end position="292"/>
    </location>
</feature>
<feature type="transmembrane region" description="Helical" evidence="6">
    <location>
        <begin position="46"/>
        <end position="68"/>
    </location>
</feature>
<evidence type="ECO:0000256" key="1">
    <source>
        <dbReference type="ARBA" id="ARBA00004141"/>
    </source>
</evidence>
<evidence type="ECO:0000313" key="9">
    <source>
        <dbReference type="EMBL" id="QDT58641.1"/>
    </source>
</evidence>
<comment type="subcellular location">
    <subcellularLocation>
        <location evidence="1">Membrane</location>
        <topology evidence="1">Multi-pass membrane protein</topology>
    </subcellularLocation>
</comment>
<proteinExistence type="predicted"/>
<keyword evidence="3 6" id="KW-1133">Transmembrane helix</keyword>
<gene>
    <name evidence="9" type="ORF">SV7mr_11340</name>
</gene>
<dbReference type="GO" id="GO:0016020">
    <property type="term" value="C:membrane"/>
    <property type="evidence" value="ECO:0007669"/>
    <property type="project" value="UniProtKB-SubCell"/>
</dbReference>
<feature type="region of interest" description="Disordered" evidence="5">
    <location>
        <begin position="171"/>
        <end position="191"/>
    </location>
</feature>
<dbReference type="Pfam" id="PF12698">
    <property type="entry name" value="ABC2_membrane_3"/>
    <property type="match status" value="1"/>
</dbReference>
<protein>
    <submittedName>
        <fullName evidence="9">ABC-2 family transporter protein</fullName>
    </submittedName>
</protein>
<feature type="transmembrane region" description="Helical" evidence="6">
    <location>
        <begin position="447"/>
        <end position="469"/>
    </location>
</feature>
<feature type="compositionally biased region" description="Low complexity" evidence="5">
    <location>
        <begin position="779"/>
        <end position="790"/>
    </location>
</feature>
<feature type="transmembrane region" description="Helical" evidence="6">
    <location>
        <begin position="541"/>
        <end position="562"/>
    </location>
</feature>
<evidence type="ECO:0000259" key="7">
    <source>
        <dbReference type="Pfam" id="PF02517"/>
    </source>
</evidence>
<dbReference type="Pfam" id="PF02517">
    <property type="entry name" value="Rce1-like"/>
    <property type="match status" value="1"/>
</dbReference>
<organism evidence="9 10">
    <name type="scientific">Stieleria bergensis</name>
    <dbReference type="NCBI Taxonomy" id="2528025"/>
    <lineage>
        <taxon>Bacteria</taxon>
        <taxon>Pseudomonadati</taxon>
        <taxon>Planctomycetota</taxon>
        <taxon>Planctomycetia</taxon>
        <taxon>Pirellulales</taxon>
        <taxon>Pirellulaceae</taxon>
        <taxon>Stieleria</taxon>
    </lineage>
</organism>
<dbReference type="NCBIfam" id="NF041647">
    <property type="entry name" value="ABC_perm_CPBP"/>
    <property type="match status" value="1"/>
</dbReference>